<gene>
    <name evidence="1" type="ORF">KJK29_14885</name>
</gene>
<protein>
    <submittedName>
        <fullName evidence="1">Uncharacterized protein</fullName>
    </submittedName>
</protein>
<reference evidence="2" key="1">
    <citation type="submission" date="2021-05" db="EMBL/GenBank/DDBJ databases">
        <title>Direct Submission.</title>
        <authorList>
            <person name="Li K."/>
            <person name="Gao J."/>
        </authorList>
    </citation>
    <scope>NUCLEOTIDE SEQUENCE [LARGE SCALE GENOMIC DNA]</scope>
    <source>
        <strain evidence="2">MG62</strain>
    </source>
</reference>
<proteinExistence type="predicted"/>
<dbReference type="RefSeq" id="WP_215119606.1">
    <property type="nucleotide sequence ID" value="NZ_CP075896.1"/>
</dbReference>
<dbReference type="Proteomes" id="UP000679629">
    <property type="component" value="Chromosome"/>
</dbReference>
<dbReference type="EMBL" id="CP075896">
    <property type="protein sequence ID" value="QWB23778.1"/>
    <property type="molecule type" value="Genomic_DNA"/>
</dbReference>
<organism evidence="1 2">
    <name type="scientific">Streptomyces koelreuteriae</name>
    <dbReference type="NCBI Taxonomy" id="2838015"/>
    <lineage>
        <taxon>Bacteria</taxon>
        <taxon>Bacillati</taxon>
        <taxon>Actinomycetota</taxon>
        <taxon>Actinomycetes</taxon>
        <taxon>Kitasatosporales</taxon>
        <taxon>Streptomycetaceae</taxon>
        <taxon>Streptomyces</taxon>
    </lineage>
</organism>
<evidence type="ECO:0000313" key="1">
    <source>
        <dbReference type="EMBL" id="QWB23778.1"/>
    </source>
</evidence>
<name>A0ABX8FRQ4_9ACTN</name>
<accession>A0ABX8FRQ4</accession>
<sequence>MSSTYKYRFRSPLGGLAADLTAECGAPADGDVHLQIDRSVRLALPPGVNWRDAAWLSFGLAVHATDLASRHPEGLCVRVTSFDFPLAHFRSEVAALAMDGWLRQEFGLPDRGLGVAFDAAGGTYRFHWGTHEEPFSDDLVN</sequence>
<keyword evidence="2" id="KW-1185">Reference proteome</keyword>
<evidence type="ECO:0000313" key="2">
    <source>
        <dbReference type="Proteomes" id="UP000679629"/>
    </source>
</evidence>